<gene>
    <name evidence="1" type="ORF">E3Q17_03692</name>
</gene>
<dbReference type="EMBL" id="SPRH01000057">
    <property type="protein sequence ID" value="TIB96743.1"/>
    <property type="molecule type" value="Genomic_DNA"/>
</dbReference>
<evidence type="ECO:0000313" key="1">
    <source>
        <dbReference type="EMBL" id="TIB96743.1"/>
    </source>
</evidence>
<name>A0A4T0NIE4_9BASI</name>
<protein>
    <submittedName>
        <fullName evidence="1">Uncharacterized protein</fullName>
    </submittedName>
</protein>
<reference evidence="1 2" key="1">
    <citation type="submission" date="2019-03" db="EMBL/GenBank/DDBJ databases">
        <title>Sequencing 25 genomes of Wallemia mellicola.</title>
        <authorList>
            <person name="Gostincar C."/>
        </authorList>
    </citation>
    <scope>NUCLEOTIDE SEQUENCE [LARGE SCALE GENOMIC DNA]</scope>
    <source>
        <strain evidence="1 2">EXF-1262</strain>
    </source>
</reference>
<comment type="caution">
    <text evidence="1">The sequence shown here is derived from an EMBL/GenBank/DDBJ whole genome shotgun (WGS) entry which is preliminary data.</text>
</comment>
<accession>A0A4T0NIE4</accession>
<evidence type="ECO:0000313" key="2">
    <source>
        <dbReference type="Proteomes" id="UP000307169"/>
    </source>
</evidence>
<dbReference type="AlphaFoldDB" id="A0A4T0NIE4"/>
<organism evidence="1 2">
    <name type="scientific">Wallemia mellicola</name>
    <dbReference type="NCBI Taxonomy" id="1708541"/>
    <lineage>
        <taxon>Eukaryota</taxon>
        <taxon>Fungi</taxon>
        <taxon>Dikarya</taxon>
        <taxon>Basidiomycota</taxon>
        <taxon>Wallemiomycotina</taxon>
        <taxon>Wallemiomycetes</taxon>
        <taxon>Wallemiales</taxon>
        <taxon>Wallemiaceae</taxon>
        <taxon>Wallemia</taxon>
    </lineage>
</organism>
<dbReference type="Proteomes" id="UP000307169">
    <property type="component" value="Unassembled WGS sequence"/>
</dbReference>
<sequence>MQATLLEMQYIPEMPLSDALPLFTNIIDPEELNHNFFALPRLEEHYNGTNALTSWDATSIAQPSIAPALISKKRNAETAGLTQPKVVKKTATIVTQKRQANAKGTMYNDMTICKLKFNSDTKKNLKIRDYKKRDKEWRKIVAEKDRVIEEALNLMRMNLSLMRETFY</sequence>
<proteinExistence type="predicted"/>